<dbReference type="SUPFAM" id="SSF48452">
    <property type="entry name" value="TPR-like"/>
    <property type="match status" value="1"/>
</dbReference>
<dbReference type="SMART" id="SM00028">
    <property type="entry name" value="TPR"/>
    <property type="match status" value="3"/>
</dbReference>
<evidence type="ECO:0000256" key="1">
    <source>
        <dbReference type="ARBA" id="ARBA00022737"/>
    </source>
</evidence>
<dbReference type="Gene3D" id="1.25.40.10">
    <property type="entry name" value="Tetratricopeptide repeat domain"/>
    <property type="match status" value="1"/>
</dbReference>
<comment type="caution">
    <text evidence="6">The sequence shown here is derived from an EMBL/GenBank/DDBJ whole genome shotgun (WGS) entry which is preliminary data.</text>
</comment>
<sequence length="428" mass="45770">MAPSAAEASRLKDEGNAFFKAGEYQAAIDAYTGSLELDPSQHLCFSNRSAAYLKLGSAAEQALQDARQCVELAPAWAKGYSRQAAALQVLKRWDEAEKCCQEGVAACTSTDGEILKKMLAEVKSHRFQDTLKGTWHGTVSETLGGYDQEMEFLDERSVRVEVLGRSIVGKYWVDAGCEPVQLSIQVPMPEQPPNMPPPMPVPYIARIDENLHLCCPFMKLERPTAFEGPGYCLMKRGALSKAEESEVASLSHGEKLLQCARELVAGLPDRKLEEVTVNDGEEEAREKVVAQVKMESAMYAVQKRFGEETMKLVFTAAQGSSEDVPDALRGAKELAELGRKLQVCGILDDAGPAQPAPPPPPGPARAAERPAPPAPGPRPAAADAPPAQGAPDLPAAGDSGAKAVVVATAVCAVAAAAVALLVWRRSRK</sequence>
<evidence type="ECO:0000256" key="3">
    <source>
        <dbReference type="PROSITE-ProRule" id="PRU00339"/>
    </source>
</evidence>
<feature type="compositionally biased region" description="Pro residues" evidence="4">
    <location>
        <begin position="354"/>
        <end position="363"/>
    </location>
</feature>
<protein>
    <submittedName>
        <fullName evidence="6">Uncharacterized protein</fullName>
    </submittedName>
</protein>
<keyword evidence="5" id="KW-1133">Transmembrane helix</keyword>
<name>A0ABN9V5A9_9DINO</name>
<feature type="transmembrane region" description="Helical" evidence="5">
    <location>
        <begin position="403"/>
        <end position="423"/>
    </location>
</feature>
<feature type="repeat" description="TPR" evidence="3">
    <location>
        <begin position="8"/>
        <end position="41"/>
    </location>
</feature>
<evidence type="ECO:0000256" key="5">
    <source>
        <dbReference type="SAM" id="Phobius"/>
    </source>
</evidence>
<reference evidence="6" key="1">
    <citation type="submission" date="2023-10" db="EMBL/GenBank/DDBJ databases">
        <authorList>
            <person name="Chen Y."/>
            <person name="Shah S."/>
            <person name="Dougan E. K."/>
            <person name="Thang M."/>
            <person name="Chan C."/>
        </authorList>
    </citation>
    <scope>NUCLEOTIDE SEQUENCE [LARGE SCALE GENOMIC DNA]</scope>
</reference>
<feature type="region of interest" description="Disordered" evidence="4">
    <location>
        <begin position="348"/>
        <end position="398"/>
    </location>
</feature>
<evidence type="ECO:0000313" key="7">
    <source>
        <dbReference type="Proteomes" id="UP001189429"/>
    </source>
</evidence>
<dbReference type="InterPro" id="IPR011990">
    <property type="entry name" value="TPR-like_helical_dom_sf"/>
</dbReference>
<organism evidence="6 7">
    <name type="scientific">Prorocentrum cordatum</name>
    <dbReference type="NCBI Taxonomy" id="2364126"/>
    <lineage>
        <taxon>Eukaryota</taxon>
        <taxon>Sar</taxon>
        <taxon>Alveolata</taxon>
        <taxon>Dinophyceae</taxon>
        <taxon>Prorocentrales</taxon>
        <taxon>Prorocentraceae</taxon>
        <taxon>Prorocentrum</taxon>
    </lineage>
</organism>
<dbReference type="PROSITE" id="PS50005">
    <property type="entry name" value="TPR"/>
    <property type="match status" value="1"/>
</dbReference>
<dbReference type="PANTHER" id="PTHR22904:SF523">
    <property type="entry name" value="STRESS-INDUCED-PHOSPHOPROTEIN 1"/>
    <property type="match status" value="1"/>
</dbReference>
<dbReference type="InterPro" id="IPR019734">
    <property type="entry name" value="TPR_rpt"/>
</dbReference>
<accession>A0ABN9V5A9</accession>
<keyword evidence="2 3" id="KW-0802">TPR repeat</keyword>
<gene>
    <name evidence="6" type="ORF">PCOR1329_LOCUS54595</name>
</gene>
<keyword evidence="5" id="KW-0472">Membrane</keyword>
<evidence type="ECO:0000256" key="2">
    <source>
        <dbReference type="ARBA" id="ARBA00022803"/>
    </source>
</evidence>
<keyword evidence="5" id="KW-0812">Transmembrane</keyword>
<proteinExistence type="predicted"/>
<feature type="compositionally biased region" description="Low complexity" evidence="4">
    <location>
        <begin position="379"/>
        <end position="398"/>
    </location>
</feature>
<dbReference type="Proteomes" id="UP001189429">
    <property type="component" value="Unassembled WGS sequence"/>
</dbReference>
<keyword evidence="7" id="KW-1185">Reference proteome</keyword>
<keyword evidence="1" id="KW-0677">Repeat</keyword>
<dbReference type="EMBL" id="CAUYUJ010016675">
    <property type="protein sequence ID" value="CAK0867727.1"/>
    <property type="molecule type" value="Genomic_DNA"/>
</dbReference>
<evidence type="ECO:0000313" key="6">
    <source>
        <dbReference type="EMBL" id="CAK0867727.1"/>
    </source>
</evidence>
<dbReference type="PANTHER" id="PTHR22904">
    <property type="entry name" value="TPR REPEAT CONTAINING PROTEIN"/>
    <property type="match status" value="1"/>
</dbReference>
<evidence type="ECO:0000256" key="4">
    <source>
        <dbReference type="SAM" id="MobiDB-lite"/>
    </source>
</evidence>